<dbReference type="PRINTS" id="PR00385">
    <property type="entry name" value="P450"/>
</dbReference>
<proteinExistence type="inferred from homology"/>
<keyword evidence="2 3" id="KW-0479">Metal-binding</keyword>
<protein>
    <submittedName>
        <fullName evidence="4">Cytochrome P450 4B1</fullName>
    </submittedName>
</protein>
<dbReference type="GO" id="GO:0020037">
    <property type="term" value="F:heme binding"/>
    <property type="evidence" value="ECO:0007669"/>
    <property type="project" value="InterPro"/>
</dbReference>
<dbReference type="EMBL" id="CASHTH010001346">
    <property type="protein sequence ID" value="CAI8014174.1"/>
    <property type="molecule type" value="Genomic_DNA"/>
</dbReference>
<sequence length="420" mass="48164">MRLGISRPPCYPLTGSWVNSENFGPDEHSLLRVNHYIHSKGYKATAGRLGPMVAIVSACHPDTVKPMLKEPKLRQVYDLLDPWLGKGLLTIEDGPKWHRNRHLLTPAFHYSILKGYVSVYNECLQQLFRKWDTSAKLNEPVLVFHTMKHACKVVHAHAEIIIKKRRNALGLEGSNKGLNPGSESQDIFNHITKSRHLDFLDILLTAVDDDGVGLTDTEIRNEVDTFMFEGHDTTTSGMSWTLYCLAKHPQHQEKVHEEVRRVLNGRESLEYEDLKELKYTQWCIKEAMRLYPPVILIFREASRDMEIDGIKVPKGVWLGIPTYHLHHNPTIWPDPEKFDPLRFEPSNAEGRDPYAYLAFSAGSRNCIGQNFAINEEKVVVASIVNRYRLSIVEDHVVEMLPVIVLRAKYDIKLHLEPLLD</sequence>
<dbReference type="InterPro" id="IPR002401">
    <property type="entry name" value="Cyt_P450_E_grp-I"/>
</dbReference>
<reference evidence="4" key="1">
    <citation type="submission" date="2023-03" db="EMBL/GenBank/DDBJ databases">
        <authorList>
            <person name="Steffen K."/>
            <person name="Cardenas P."/>
        </authorList>
    </citation>
    <scope>NUCLEOTIDE SEQUENCE</scope>
</reference>
<dbReference type="InterPro" id="IPR017972">
    <property type="entry name" value="Cyt_P450_CS"/>
</dbReference>
<dbReference type="GO" id="GO:0016705">
    <property type="term" value="F:oxidoreductase activity, acting on paired donors, with incorporation or reduction of molecular oxygen"/>
    <property type="evidence" value="ECO:0007669"/>
    <property type="project" value="InterPro"/>
</dbReference>
<evidence type="ECO:0000313" key="5">
    <source>
        <dbReference type="Proteomes" id="UP001174909"/>
    </source>
</evidence>
<dbReference type="SUPFAM" id="SSF48264">
    <property type="entry name" value="Cytochrome P450"/>
    <property type="match status" value="1"/>
</dbReference>
<dbReference type="InterPro" id="IPR001128">
    <property type="entry name" value="Cyt_P450"/>
</dbReference>
<keyword evidence="3" id="KW-0560">Oxidoreductase</keyword>
<dbReference type="Gene3D" id="1.10.630.10">
    <property type="entry name" value="Cytochrome P450"/>
    <property type="match status" value="2"/>
</dbReference>
<name>A0AA35RMD4_GEOBA</name>
<gene>
    <name evidence="4" type="ORF">GBAR_LOCUS8897</name>
</gene>
<accession>A0AA35RMD4</accession>
<dbReference type="Proteomes" id="UP001174909">
    <property type="component" value="Unassembled WGS sequence"/>
</dbReference>
<feature type="binding site" description="axial binding residue" evidence="2">
    <location>
        <position position="366"/>
    </location>
    <ligand>
        <name>heme</name>
        <dbReference type="ChEBI" id="CHEBI:30413"/>
    </ligand>
    <ligandPart>
        <name>Fe</name>
        <dbReference type="ChEBI" id="CHEBI:18248"/>
    </ligandPart>
</feature>
<evidence type="ECO:0000256" key="2">
    <source>
        <dbReference type="PIRSR" id="PIRSR602401-1"/>
    </source>
</evidence>
<dbReference type="PROSITE" id="PS00086">
    <property type="entry name" value="CYTOCHROME_P450"/>
    <property type="match status" value="1"/>
</dbReference>
<comment type="caution">
    <text evidence="4">The sequence shown here is derived from an EMBL/GenBank/DDBJ whole genome shotgun (WGS) entry which is preliminary data.</text>
</comment>
<evidence type="ECO:0000313" key="4">
    <source>
        <dbReference type="EMBL" id="CAI8014174.1"/>
    </source>
</evidence>
<dbReference type="PANTHER" id="PTHR24291:SF201">
    <property type="entry name" value="CYTOCHROME P450, FAMILY 4, SUBFAMILY B, POLYPEPTIDE 7"/>
    <property type="match status" value="1"/>
</dbReference>
<keyword evidence="5" id="KW-1185">Reference proteome</keyword>
<evidence type="ECO:0000256" key="1">
    <source>
        <dbReference type="ARBA" id="ARBA00010617"/>
    </source>
</evidence>
<dbReference type="InterPro" id="IPR050196">
    <property type="entry name" value="Cytochrome_P450_Monoox"/>
</dbReference>
<dbReference type="PANTHER" id="PTHR24291">
    <property type="entry name" value="CYTOCHROME P450 FAMILY 4"/>
    <property type="match status" value="1"/>
</dbReference>
<evidence type="ECO:0000256" key="3">
    <source>
        <dbReference type="RuleBase" id="RU000461"/>
    </source>
</evidence>
<dbReference type="GO" id="GO:0004497">
    <property type="term" value="F:monooxygenase activity"/>
    <property type="evidence" value="ECO:0007669"/>
    <property type="project" value="UniProtKB-KW"/>
</dbReference>
<keyword evidence="2 3" id="KW-0349">Heme</keyword>
<dbReference type="Pfam" id="PF00067">
    <property type="entry name" value="p450"/>
    <property type="match status" value="2"/>
</dbReference>
<dbReference type="AlphaFoldDB" id="A0AA35RMD4"/>
<dbReference type="InterPro" id="IPR036396">
    <property type="entry name" value="Cyt_P450_sf"/>
</dbReference>
<keyword evidence="3" id="KW-0503">Monooxygenase</keyword>
<dbReference type="GO" id="GO:0005506">
    <property type="term" value="F:iron ion binding"/>
    <property type="evidence" value="ECO:0007669"/>
    <property type="project" value="InterPro"/>
</dbReference>
<comment type="cofactor">
    <cofactor evidence="2">
        <name>heme</name>
        <dbReference type="ChEBI" id="CHEBI:30413"/>
    </cofactor>
</comment>
<organism evidence="4 5">
    <name type="scientific">Geodia barretti</name>
    <name type="common">Barrett's horny sponge</name>
    <dbReference type="NCBI Taxonomy" id="519541"/>
    <lineage>
        <taxon>Eukaryota</taxon>
        <taxon>Metazoa</taxon>
        <taxon>Porifera</taxon>
        <taxon>Demospongiae</taxon>
        <taxon>Heteroscleromorpha</taxon>
        <taxon>Tetractinellida</taxon>
        <taxon>Astrophorina</taxon>
        <taxon>Geodiidae</taxon>
        <taxon>Geodia</taxon>
    </lineage>
</organism>
<dbReference type="PRINTS" id="PR00463">
    <property type="entry name" value="EP450I"/>
</dbReference>
<comment type="similarity">
    <text evidence="1 3">Belongs to the cytochrome P450 family.</text>
</comment>
<keyword evidence="2 3" id="KW-0408">Iron</keyword>